<protein>
    <submittedName>
        <fullName evidence="2">NYN domain-containing protein</fullName>
    </submittedName>
</protein>
<comment type="caution">
    <text evidence="2">The sequence shown here is derived from an EMBL/GenBank/DDBJ whole genome shotgun (WGS) entry which is preliminary data.</text>
</comment>
<dbReference type="GO" id="GO:0004540">
    <property type="term" value="F:RNA nuclease activity"/>
    <property type="evidence" value="ECO:0007669"/>
    <property type="project" value="InterPro"/>
</dbReference>
<evidence type="ECO:0000259" key="1">
    <source>
        <dbReference type="PROSITE" id="PS51644"/>
    </source>
</evidence>
<organism evidence="2 3">
    <name type="scientific">Caenimonas sedimenti</name>
    <dbReference type="NCBI Taxonomy" id="2596921"/>
    <lineage>
        <taxon>Bacteria</taxon>
        <taxon>Pseudomonadati</taxon>
        <taxon>Pseudomonadota</taxon>
        <taxon>Betaproteobacteria</taxon>
        <taxon>Burkholderiales</taxon>
        <taxon>Comamonadaceae</taxon>
        <taxon>Caenimonas</taxon>
    </lineage>
</organism>
<name>A0A562ZUV4_9BURK</name>
<reference evidence="2 3" key="1">
    <citation type="submission" date="2019-07" db="EMBL/GenBank/DDBJ databases">
        <title>Caenimonas sedimenti sp. nov., isolated from activated sludge.</title>
        <authorList>
            <person name="Xu J."/>
        </authorList>
    </citation>
    <scope>NUCLEOTIDE SEQUENCE [LARGE SCALE GENOMIC DNA]</scope>
    <source>
        <strain evidence="2 3">HX-9-20</strain>
    </source>
</reference>
<dbReference type="CDD" id="cd10146">
    <property type="entry name" value="LabA_like_C"/>
    <property type="match status" value="1"/>
</dbReference>
<dbReference type="InterPro" id="IPR025605">
    <property type="entry name" value="OST-HTH/LOTUS_dom"/>
</dbReference>
<dbReference type="PANTHER" id="PTHR35811:SF1">
    <property type="entry name" value="HTH OST-TYPE DOMAIN-CONTAINING PROTEIN"/>
    <property type="match status" value="1"/>
</dbReference>
<gene>
    <name evidence="2" type="ORF">FN976_05385</name>
</gene>
<dbReference type="OrthoDB" id="9783963at2"/>
<dbReference type="Pfam" id="PF01936">
    <property type="entry name" value="NYN"/>
    <property type="match status" value="1"/>
</dbReference>
<dbReference type="Proteomes" id="UP000318199">
    <property type="component" value="Unassembled WGS sequence"/>
</dbReference>
<accession>A0A562ZUV4</accession>
<proteinExistence type="predicted"/>
<dbReference type="Gene3D" id="3.30.420.610">
    <property type="entry name" value="LOTUS domain-like"/>
    <property type="match status" value="1"/>
</dbReference>
<dbReference type="PANTHER" id="PTHR35811">
    <property type="entry name" value="SLR1870 PROTEIN"/>
    <property type="match status" value="1"/>
</dbReference>
<feature type="domain" description="HTH OST-type" evidence="1">
    <location>
        <begin position="170"/>
        <end position="243"/>
    </location>
</feature>
<dbReference type="CDD" id="cd11297">
    <property type="entry name" value="PIN_LabA-like_N_1"/>
    <property type="match status" value="1"/>
</dbReference>
<keyword evidence="3" id="KW-1185">Reference proteome</keyword>
<dbReference type="PROSITE" id="PS51644">
    <property type="entry name" value="HTH_OST"/>
    <property type="match status" value="1"/>
</dbReference>
<dbReference type="InterPro" id="IPR021139">
    <property type="entry name" value="NYN"/>
</dbReference>
<evidence type="ECO:0000313" key="2">
    <source>
        <dbReference type="EMBL" id="TWO72146.1"/>
    </source>
</evidence>
<sequence>MTESKPRVALLIDADNSPAAKIGVILNELSTFGESNIRRAYGNWKKNELRGWEELLHEHAIRPMQQFDYTKGKNASDMAMVIDALDLLYTDRPDAFGIVSSDADFTPLVMHLRAKGAAVYGFGARKTPEPFVNACSRFLFLDDLRPAAGEPEADAAPAQRLKLTPTQLRQDKKLVNLLLNAVEAAEDDDGWARVNHVGNQISNQASFDSRNYGYSTLTKLLAATGLFEMIDEGRSSVSVREKLPPKSAPRS</sequence>
<dbReference type="EMBL" id="VOBQ01000004">
    <property type="protein sequence ID" value="TWO72146.1"/>
    <property type="molecule type" value="Genomic_DNA"/>
</dbReference>
<dbReference type="AlphaFoldDB" id="A0A562ZUV4"/>
<dbReference type="RefSeq" id="WP_145891767.1">
    <property type="nucleotide sequence ID" value="NZ_VOBQ01000004.1"/>
</dbReference>
<dbReference type="Gene3D" id="3.40.50.1010">
    <property type="entry name" value="5'-nuclease"/>
    <property type="match status" value="1"/>
</dbReference>
<dbReference type="InterPro" id="IPR041966">
    <property type="entry name" value="LOTUS-like"/>
</dbReference>
<dbReference type="Pfam" id="PF12872">
    <property type="entry name" value="OST-HTH"/>
    <property type="match status" value="1"/>
</dbReference>
<evidence type="ECO:0000313" key="3">
    <source>
        <dbReference type="Proteomes" id="UP000318199"/>
    </source>
</evidence>